<evidence type="ECO:0000256" key="2">
    <source>
        <dbReference type="ARBA" id="ARBA00022729"/>
    </source>
</evidence>
<evidence type="ECO:0000313" key="5">
    <source>
        <dbReference type="EMBL" id="SDH92994.1"/>
    </source>
</evidence>
<protein>
    <submittedName>
        <fullName evidence="5">Tripartite ATP-independent transporter solute receptor, DctP family</fullName>
    </submittedName>
</protein>
<proteinExistence type="predicted"/>
<dbReference type="InterPro" id="IPR004682">
    <property type="entry name" value="TRAP_DctP"/>
</dbReference>
<dbReference type="NCBIfam" id="TIGR00787">
    <property type="entry name" value="dctP"/>
    <property type="match status" value="1"/>
</dbReference>
<dbReference type="PANTHER" id="PTHR33376">
    <property type="match status" value="1"/>
</dbReference>
<evidence type="ECO:0000256" key="3">
    <source>
        <dbReference type="ARBA" id="ARBA00022764"/>
    </source>
</evidence>
<reference evidence="5 6" key="1">
    <citation type="submission" date="2016-10" db="EMBL/GenBank/DDBJ databases">
        <authorList>
            <person name="de Groot N.N."/>
        </authorList>
    </citation>
    <scope>NUCLEOTIDE SEQUENCE [LARGE SCALE GENOMIC DNA]</scope>
    <source>
        <strain evidence="5 6">DSM 28010</strain>
    </source>
</reference>
<dbReference type="Proteomes" id="UP000199340">
    <property type="component" value="Unassembled WGS sequence"/>
</dbReference>
<accession>A0A1G8GF06</accession>
<keyword evidence="5" id="KW-0675">Receptor</keyword>
<dbReference type="NCBIfam" id="NF037995">
    <property type="entry name" value="TRAP_S1"/>
    <property type="match status" value="1"/>
</dbReference>
<dbReference type="STRING" id="490829.SAMN05421850_10158"/>
<dbReference type="CDD" id="cd13603">
    <property type="entry name" value="PBP2_TRAP_Siap_TeaA_like"/>
    <property type="match status" value="1"/>
</dbReference>
<comment type="subcellular location">
    <subcellularLocation>
        <location evidence="1">Periplasm</location>
    </subcellularLocation>
</comment>
<dbReference type="PANTHER" id="PTHR33376:SF18">
    <property type="entry name" value="2,3-DIKETO-L-GULONATE-BINDING PERIPLASMIC PROTEIN YIAO"/>
    <property type="match status" value="1"/>
</dbReference>
<feature type="chain" id="PRO_5011747124" evidence="4">
    <location>
        <begin position="26"/>
        <end position="332"/>
    </location>
</feature>
<dbReference type="AlphaFoldDB" id="A0A1G8GF06"/>
<dbReference type="Pfam" id="PF03480">
    <property type="entry name" value="DctP"/>
    <property type="match status" value="1"/>
</dbReference>
<keyword evidence="6" id="KW-1185">Reference proteome</keyword>
<sequence length="332" mass="35890">MTMKFTRRLFGALLTTAALTGAAHAAEIELKLAWLTADSPTDPYAITAHAFKKELEAALPGRVEVQLFPNRQLGDDKEILEGLQFGTIDMGVITNAVVANLEPTYQLVDLPFLFGSAGQAHEVLDGPVGQELAANLRDDGVVSLGAAEGGFRNMINNTRPVRKPEDVEGVKYRTMQNPVFIEMFSALGGSPVPMAWGEVFTAMQQGTVDGLEIPASVVNSNNYAEVTKYLSFTRHTYSAIHLLMSERSFDRLPEDVQQAVLDAGHAAIAEQRQAVAAAEADVVAALKDKGMQINEIDDVGAFRAKVGPVYERFEPTIGTELLDRALQAVSSN</sequence>
<dbReference type="GO" id="GO:0030246">
    <property type="term" value="F:carbohydrate binding"/>
    <property type="evidence" value="ECO:0007669"/>
    <property type="project" value="TreeGrafter"/>
</dbReference>
<organism evidence="5 6">
    <name type="scientific">Lutimaribacter saemankumensis</name>
    <dbReference type="NCBI Taxonomy" id="490829"/>
    <lineage>
        <taxon>Bacteria</taxon>
        <taxon>Pseudomonadati</taxon>
        <taxon>Pseudomonadota</taxon>
        <taxon>Alphaproteobacteria</taxon>
        <taxon>Rhodobacterales</taxon>
        <taxon>Roseobacteraceae</taxon>
        <taxon>Lutimaribacter</taxon>
    </lineage>
</organism>
<dbReference type="GO" id="GO:0030288">
    <property type="term" value="C:outer membrane-bounded periplasmic space"/>
    <property type="evidence" value="ECO:0007669"/>
    <property type="project" value="InterPro"/>
</dbReference>
<evidence type="ECO:0000313" key="6">
    <source>
        <dbReference type="Proteomes" id="UP000199340"/>
    </source>
</evidence>
<gene>
    <name evidence="5" type="ORF">SAMN05421850_10158</name>
</gene>
<dbReference type="InterPro" id="IPR018389">
    <property type="entry name" value="DctP_fam"/>
</dbReference>
<dbReference type="OrthoDB" id="8673861at2"/>
<dbReference type="PIRSF" id="PIRSF006470">
    <property type="entry name" value="DctB"/>
    <property type="match status" value="1"/>
</dbReference>
<keyword evidence="2 4" id="KW-0732">Signal</keyword>
<evidence type="ECO:0000256" key="4">
    <source>
        <dbReference type="SAM" id="SignalP"/>
    </source>
</evidence>
<name>A0A1G8GF06_9RHOB</name>
<keyword evidence="3" id="KW-0574">Periplasm</keyword>
<dbReference type="Gene3D" id="3.40.190.170">
    <property type="entry name" value="Bacterial extracellular solute-binding protein, family 7"/>
    <property type="match status" value="1"/>
</dbReference>
<dbReference type="InterPro" id="IPR038404">
    <property type="entry name" value="TRAP_DctP_sf"/>
</dbReference>
<dbReference type="GO" id="GO:0055085">
    <property type="term" value="P:transmembrane transport"/>
    <property type="evidence" value="ECO:0007669"/>
    <property type="project" value="InterPro"/>
</dbReference>
<dbReference type="EMBL" id="FNEB01000001">
    <property type="protein sequence ID" value="SDH92994.1"/>
    <property type="molecule type" value="Genomic_DNA"/>
</dbReference>
<feature type="signal peptide" evidence="4">
    <location>
        <begin position="1"/>
        <end position="25"/>
    </location>
</feature>
<evidence type="ECO:0000256" key="1">
    <source>
        <dbReference type="ARBA" id="ARBA00004418"/>
    </source>
</evidence>
<dbReference type="RefSeq" id="WP_090025282.1">
    <property type="nucleotide sequence ID" value="NZ_FNEB01000001.1"/>
</dbReference>